<name>A0AAU2JJH5_9ACTN</name>
<evidence type="ECO:0000313" key="2">
    <source>
        <dbReference type="EMBL" id="WTU72065.1"/>
    </source>
</evidence>
<proteinExistence type="predicted"/>
<evidence type="ECO:0008006" key="3">
    <source>
        <dbReference type="Google" id="ProtNLM"/>
    </source>
</evidence>
<dbReference type="EMBL" id="CP108264">
    <property type="protein sequence ID" value="WTU72065.1"/>
    <property type="molecule type" value="Genomic_DNA"/>
</dbReference>
<gene>
    <name evidence="2" type="ORF">OG327_01250</name>
</gene>
<feature type="region of interest" description="Disordered" evidence="1">
    <location>
        <begin position="1"/>
        <end position="39"/>
    </location>
</feature>
<accession>A0AAU2JJH5</accession>
<dbReference type="AlphaFoldDB" id="A0AAU2JJH5"/>
<protein>
    <recommendedName>
        <fullName evidence="3">Chaplin domain-containing protein</fullName>
    </recommendedName>
</protein>
<sequence length="77" mass="7988">MELHEGDADNPLLDSASDPTTVTGGTCDDHGDDGEGGSILPISLSGIIPMFNNIAINNIKSPNAGNHSRQDFALNNP</sequence>
<organism evidence="2">
    <name type="scientific">Streptomyces sp. NBC_00049</name>
    <dbReference type="NCBI Taxonomy" id="2903617"/>
    <lineage>
        <taxon>Bacteria</taxon>
        <taxon>Bacillati</taxon>
        <taxon>Actinomycetota</taxon>
        <taxon>Actinomycetes</taxon>
        <taxon>Kitasatosporales</taxon>
        <taxon>Streptomycetaceae</taxon>
        <taxon>Streptomyces</taxon>
    </lineage>
</organism>
<evidence type="ECO:0000256" key="1">
    <source>
        <dbReference type="SAM" id="MobiDB-lite"/>
    </source>
</evidence>
<reference evidence="2" key="1">
    <citation type="submission" date="2022-10" db="EMBL/GenBank/DDBJ databases">
        <title>The complete genomes of actinobacterial strains from the NBC collection.</title>
        <authorList>
            <person name="Joergensen T.S."/>
            <person name="Alvarez Arevalo M."/>
            <person name="Sterndorff E.B."/>
            <person name="Faurdal D."/>
            <person name="Vuksanovic O."/>
            <person name="Mourched A.-S."/>
            <person name="Charusanti P."/>
            <person name="Shaw S."/>
            <person name="Blin K."/>
            <person name="Weber T."/>
        </authorList>
    </citation>
    <scope>NUCLEOTIDE SEQUENCE</scope>
    <source>
        <strain evidence="2">NBC_00049</strain>
    </source>
</reference>